<feature type="non-terminal residue" evidence="1">
    <location>
        <position position="67"/>
    </location>
</feature>
<reference evidence="1 2" key="1">
    <citation type="journal article" date="2012" name="Genome Biol.">
        <title>Genome and low-iron response of an oceanic diatom adapted to chronic iron limitation.</title>
        <authorList>
            <person name="Lommer M."/>
            <person name="Specht M."/>
            <person name="Roy A.S."/>
            <person name="Kraemer L."/>
            <person name="Andreson R."/>
            <person name="Gutowska M.A."/>
            <person name="Wolf J."/>
            <person name="Bergner S.V."/>
            <person name="Schilhabel M.B."/>
            <person name="Klostermeier U.C."/>
            <person name="Beiko R.G."/>
            <person name="Rosenstiel P."/>
            <person name="Hippler M."/>
            <person name="Laroche J."/>
        </authorList>
    </citation>
    <scope>NUCLEOTIDE SEQUENCE [LARGE SCALE GENOMIC DNA]</scope>
    <source>
        <strain evidence="1 2">CCMP1005</strain>
    </source>
</reference>
<proteinExistence type="predicted"/>
<evidence type="ECO:0000313" key="1">
    <source>
        <dbReference type="EMBL" id="EJK61480.1"/>
    </source>
</evidence>
<protein>
    <submittedName>
        <fullName evidence="1">Uncharacterized protein</fullName>
    </submittedName>
</protein>
<evidence type="ECO:0000313" key="2">
    <source>
        <dbReference type="Proteomes" id="UP000266841"/>
    </source>
</evidence>
<accession>K0S852</accession>
<dbReference type="EMBL" id="AGNL01019937">
    <property type="protein sequence ID" value="EJK61480.1"/>
    <property type="molecule type" value="Genomic_DNA"/>
</dbReference>
<dbReference type="AlphaFoldDB" id="K0S852"/>
<comment type="caution">
    <text evidence="1">The sequence shown here is derived from an EMBL/GenBank/DDBJ whole genome shotgun (WGS) entry which is preliminary data.</text>
</comment>
<gene>
    <name evidence="1" type="ORF">THAOC_18025</name>
</gene>
<organism evidence="1 2">
    <name type="scientific">Thalassiosira oceanica</name>
    <name type="common">Marine diatom</name>
    <dbReference type="NCBI Taxonomy" id="159749"/>
    <lineage>
        <taxon>Eukaryota</taxon>
        <taxon>Sar</taxon>
        <taxon>Stramenopiles</taxon>
        <taxon>Ochrophyta</taxon>
        <taxon>Bacillariophyta</taxon>
        <taxon>Coscinodiscophyceae</taxon>
        <taxon>Thalassiosirophycidae</taxon>
        <taxon>Thalassiosirales</taxon>
        <taxon>Thalassiosiraceae</taxon>
        <taxon>Thalassiosira</taxon>
    </lineage>
</organism>
<dbReference type="Proteomes" id="UP000266841">
    <property type="component" value="Unassembled WGS sequence"/>
</dbReference>
<sequence length="67" mass="6996">MVTTMLRPFARGGSPAAFMNKLSGRTSNLRSTGRLMATQSGDDAAPPTALAKLHLEDGTTLTGRSFG</sequence>
<keyword evidence="2" id="KW-1185">Reference proteome</keyword>
<name>K0S852_THAOC</name>